<keyword evidence="2" id="KW-0547">Nucleotide-binding</keyword>
<protein>
    <recommendedName>
        <fullName evidence="5">Aspartyl/Glutamyl-tRNA(Gln) amidotransferase subunit B/E catalytic domain-containing protein</fullName>
    </recommendedName>
</protein>
<evidence type="ECO:0000256" key="3">
    <source>
        <dbReference type="ARBA" id="ARBA00022840"/>
    </source>
</evidence>
<keyword evidence="3" id="KW-0067">ATP-binding</keyword>
<proteinExistence type="predicted"/>
<dbReference type="GO" id="GO:0004812">
    <property type="term" value="F:aminoacyl-tRNA ligase activity"/>
    <property type="evidence" value="ECO:0007669"/>
    <property type="project" value="InterPro"/>
</dbReference>
<comment type="caution">
    <text evidence="6">The sequence shown here is derived from an EMBL/GenBank/DDBJ whole genome shotgun (WGS) entry which is preliminary data.</text>
</comment>
<accession>X1KF28</accession>
<dbReference type="SUPFAM" id="SSF55931">
    <property type="entry name" value="Glutamine synthetase/guanido kinase"/>
    <property type="match status" value="1"/>
</dbReference>
<dbReference type="InterPro" id="IPR014746">
    <property type="entry name" value="Gln_synth/guanido_kin_cat_dom"/>
</dbReference>
<dbReference type="InterPro" id="IPR017959">
    <property type="entry name" value="Asn/Gln-tRNA_amidoTrfase_suB/E"/>
</dbReference>
<dbReference type="EMBL" id="BARU01038879">
    <property type="protein sequence ID" value="GAH88764.1"/>
    <property type="molecule type" value="Genomic_DNA"/>
</dbReference>
<sequence length="242" mass="27713">LGIDGEIQLGNKKVRIMQLSIEEDSCREVSDIGHTRIFKTDRLGMPLIETVTYPDMFTPDELREAAEYIRFLNRSTDKVRTGNGAGREDVNVSCRGGTRVEIKGVSHNKWIPVLSHNEAFRQFALLKIRKLILEKVKKTKSWKISYQYVNGKRYSFDSNEISRAIEKNYSIVAINLPYFHGILSHFIQPGKIFANEISDRIKVIACIEKPNMIHSEEISKKVESKDLDLAREILGSKEEDAQ</sequence>
<dbReference type="GO" id="GO:0005524">
    <property type="term" value="F:ATP binding"/>
    <property type="evidence" value="ECO:0007669"/>
    <property type="project" value="UniProtKB-KW"/>
</dbReference>
<dbReference type="SUPFAM" id="SSF55261">
    <property type="entry name" value="GAD domain-like"/>
    <property type="match status" value="1"/>
</dbReference>
<keyword evidence="1" id="KW-0436">Ligase</keyword>
<dbReference type="Gene3D" id="3.30.1360.30">
    <property type="entry name" value="GAD-like domain"/>
    <property type="match status" value="1"/>
</dbReference>
<evidence type="ECO:0000259" key="5">
    <source>
        <dbReference type="Pfam" id="PF02934"/>
    </source>
</evidence>
<dbReference type="PANTHER" id="PTHR11659:SF2">
    <property type="entry name" value="GLUTAMYL-TRNA(GLN) AMIDOTRANSFERASE SUBUNIT E"/>
    <property type="match status" value="1"/>
</dbReference>
<feature type="domain" description="Aspartyl/Glutamyl-tRNA(Gln) amidotransferase subunit B/E catalytic" evidence="5">
    <location>
        <begin position="5"/>
        <end position="145"/>
    </location>
</feature>
<evidence type="ECO:0000313" key="6">
    <source>
        <dbReference type="EMBL" id="GAH88764.1"/>
    </source>
</evidence>
<gene>
    <name evidence="6" type="ORF">S03H2_60349</name>
</gene>
<evidence type="ECO:0000256" key="1">
    <source>
        <dbReference type="ARBA" id="ARBA00022598"/>
    </source>
</evidence>
<name>X1KF28_9ZZZZ</name>
<evidence type="ECO:0000256" key="2">
    <source>
        <dbReference type="ARBA" id="ARBA00022741"/>
    </source>
</evidence>
<feature type="non-terminal residue" evidence="6">
    <location>
        <position position="1"/>
    </location>
</feature>
<dbReference type="InterPro" id="IPR004115">
    <property type="entry name" value="GAD-like_sf"/>
</dbReference>
<feature type="non-terminal residue" evidence="6">
    <location>
        <position position="242"/>
    </location>
</feature>
<evidence type="ECO:0000256" key="4">
    <source>
        <dbReference type="ARBA" id="ARBA00022917"/>
    </source>
</evidence>
<dbReference type="GO" id="GO:0050567">
    <property type="term" value="F:glutaminyl-tRNA synthase (glutamine-hydrolyzing) activity"/>
    <property type="evidence" value="ECO:0007669"/>
    <property type="project" value="TreeGrafter"/>
</dbReference>
<dbReference type="GO" id="GO:0005737">
    <property type="term" value="C:cytoplasm"/>
    <property type="evidence" value="ECO:0007669"/>
    <property type="project" value="InterPro"/>
</dbReference>
<keyword evidence="4" id="KW-0648">Protein biosynthesis</keyword>
<dbReference type="Pfam" id="PF02934">
    <property type="entry name" value="GatB_N"/>
    <property type="match status" value="1"/>
</dbReference>
<dbReference type="InterPro" id="IPR006075">
    <property type="entry name" value="Asn/Gln-tRNA_Trfase_suB/E_cat"/>
</dbReference>
<dbReference type="GO" id="GO:0006412">
    <property type="term" value="P:translation"/>
    <property type="evidence" value="ECO:0007669"/>
    <property type="project" value="UniProtKB-KW"/>
</dbReference>
<dbReference type="AlphaFoldDB" id="X1KF28"/>
<organism evidence="6">
    <name type="scientific">marine sediment metagenome</name>
    <dbReference type="NCBI Taxonomy" id="412755"/>
    <lineage>
        <taxon>unclassified sequences</taxon>
        <taxon>metagenomes</taxon>
        <taxon>ecological metagenomes</taxon>
    </lineage>
</organism>
<dbReference type="PANTHER" id="PTHR11659">
    <property type="entry name" value="GLUTAMYL-TRNA GLN AMIDOTRANSFERASE SUBUNIT B MITOCHONDRIAL AND PROKARYOTIC PET112-RELATED"/>
    <property type="match status" value="1"/>
</dbReference>
<reference evidence="6" key="1">
    <citation type="journal article" date="2014" name="Front. Microbiol.">
        <title>High frequency of phylogenetically diverse reductive dehalogenase-homologous genes in deep subseafloor sedimentary metagenomes.</title>
        <authorList>
            <person name="Kawai M."/>
            <person name="Futagami T."/>
            <person name="Toyoda A."/>
            <person name="Takaki Y."/>
            <person name="Nishi S."/>
            <person name="Hori S."/>
            <person name="Arai W."/>
            <person name="Tsubouchi T."/>
            <person name="Morono Y."/>
            <person name="Uchiyama I."/>
            <person name="Ito T."/>
            <person name="Fujiyama A."/>
            <person name="Inagaki F."/>
            <person name="Takami H."/>
        </authorList>
    </citation>
    <scope>NUCLEOTIDE SEQUENCE</scope>
    <source>
        <strain evidence="6">Expedition CK06-06</strain>
    </source>
</reference>
<dbReference type="GO" id="GO:0070681">
    <property type="term" value="P:glutaminyl-tRNAGln biosynthesis via transamidation"/>
    <property type="evidence" value="ECO:0007669"/>
    <property type="project" value="TreeGrafter"/>
</dbReference>